<evidence type="ECO:0000256" key="1">
    <source>
        <dbReference type="SAM" id="Phobius"/>
    </source>
</evidence>
<keyword evidence="1" id="KW-0472">Membrane</keyword>
<dbReference type="AlphaFoldDB" id="A0A5N6HCG0"/>
<name>A0A5N6HCG0_ASPFL</name>
<evidence type="ECO:0000313" key="2">
    <source>
        <dbReference type="EMBL" id="KAB8251955.1"/>
    </source>
</evidence>
<feature type="transmembrane region" description="Helical" evidence="1">
    <location>
        <begin position="7"/>
        <end position="24"/>
    </location>
</feature>
<protein>
    <submittedName>
        <fullName evidence="2">Uncharacterized protein</fullName>
    </submittedName>
</protein>
<dbReference type="Proteomes" id="UP000325434">
    <property type="component" value="Unassembled WGS sequence"/>
</dbReference>
<reference evidence="2" key="1">
    <citation type="submission" date="2019-04" db="EMBL/GenBank/DDBJ databases">
        <title>Friends and foes A comparative genomics study of 23 Aspergillus species from section Flavi.</title>
        <authorList>
            <consortium name="DOE Joint Genome Institute"/>
            <person name="Kjaerbolling I."/>
            <person name="Vesth T."/>
            <person name="Frisvad J.C."/>
            <person name="Nybo J.L."/>
            <person name="Theobald S."/>
            <person name="Kildgaard S."/>
            <person name="Isbrandt T."/>
            <person name="Kuo A."/>
            <person name="Sato A."/>
            <person name="Lyhne E.K."/>
            <person name="Kogle M.E."/>
            <person name="Wiebenga A."/>
            <person name="Kun R.S."/>
            <person name="Lubbers R.J."/>
            <person name="Makela M.R."/>
            <person name="Barry K."/>
            <person name="Chovatia M."/>
            <person name="Clum A."/>
            <person name="Daum C."/>
            <person name="Haridas S."/>
            <person name="He G."/>
            <person name="LaButti K."/>
            <person name="Lipzen A."/>
            <person name="Mondo S."/>
            <person name="Riley R."/>
            <person name="Salamov A."/>
            <person name="Simmons B.A."/>
            <person name="Magnuson J.K."/>
            <person name="Henrissat B."/>
            <person name="Mortensen U.H."/>
            <person name="Larsen T.O."/>
            <person name="Devries R.P."/>
            <person name="Grigoriev I.V."/>
            <person name="Machida M."/>
            <person name="Baker S.E."/>
            <person name="Andersen M.R."/>
        </authorList>
    </citation>
    <scope>NUCLEOTIDE SEQUENCE [LARGE SCALE GENOMIC DNA]</scope>
    <source>
        <strain evidence="2">CBS 121.62</strain>
    </source>
</reference>
<accession>A0A5N6HCG0</accession>
<proteinExistence type="predicted"/>
<keyword evidence="1" id="KW-1133">Transmembrane helix</keyword>
<dbReference type="EMBL" id="ML734557">
    <property type="protein sequence ID" value="KAB8251955.1"/>
    <property type="molecule type" value="Genomic_DNA"/>
</dbReference>
<keyword evidence="1" id="KW-0812">Transmembrane</keyword>
<organism evidence="2">
    <name type="scientific">Aspergillus flavus</name>
    <dbReference type="NCBI Taxonomy" id="5059"/>
    <lineage>
        <taxon>Eukaryota</taxon>
        <taxon>Fungi</taxon>
        <taxon>Dikarya</taxon>
        <taxon>Ascomycota</taxon>
        <taxon>Pezizomycotina</taxon>
        <taxon>Eurotiomycetes</taxon>
        <taxon>Eurotiomycetidae</taxon>
        <taxon>Eurotiales</taxon>
        <taxon>Aspergillaceae</taxon>
        <taxon>Aspergillus</taxon>
        <taxon>Aspergillus subgen. Circumdati</taxon>
    </lineage>
</organism>
<sequence length="91" mass="10479">MPAIGSIILRVLDIVIFAFIYHISSSDELKFLLKSLKEKGRIKLPVMNQLNCLNDFVSGAQCSVGLQRYDVTDMLHWTEQDRLRYYNGAQE</sequence>
<gene>
    <name evidence="2" type="ORF">BDV35DRAFT_337696</name>
</gene>